<feature type="compositionally biased region" description="Basic and acidic residues" evidence="1">
    <location>
        <begin position="290"/>
        <end position="302"/>
    </location>
</feature>
<feature type="compositionally biased region" description="Low complexity" evidence="1">
    <location>
        <begin position="374"/>
        <end position="383"/>
    </location>
</feature>
<feature type="region of interest" description="Disordered" evidence="1">
    <location>
        <begin position="525"/>
        <end position="559"/>
    </location>
</feature>
<comment type="caution">
    <text evidence="2">The sequence shown here is derived from an EMBL/GenBank/DDBJ whole genome shotgun (WGS) entry which is preliminary data.</text>
</comment>
<evidence type="ECO:0000256" key="1">
    <source>
        <dbReference type="SAM" id="MobiDB-lite"/>
    </source>
</evidence>
<evidence type="ECO:0000313" key="2">
    <source>
        <dbReference type="EMBL" id="KAK0634759.1"/>
    </source>
</evidence>
<protein>
    <submittedName>
        <fullName evidence="2">Uncharacterized protein</fullName>
    </submittedName>
</protein>
<organism evidence="2 3">
    <name type="scientific">Bombardia bombarda</name>
    <dbReference type="NCBI Taxonomy" id="252184"/>
    <lineage>
        <taxon>Eukaryota</taxon>
        <taxon>Fungi</taxon>
        <taxon>Dikarya</taxon>
        <taxon>Ascomycota</taxon>
        <taxon>Pezizomycotina</taxon>
        <taxon>Sordariomycetes</taxon>
        <taxon>Sordariomycetidae</taxon>
        <taxon>Sordariales</taxon>
        <taxon>Lasiosphaeriaceae</taxon>
        <taxon>Bombardia</taxon>
    </lineage>
</organism>
<dbReference type="Proteomes" id="UP001174934">
    <property type="component" value="Unassembled WGS sequence"/>
</dbReference>
<sequence length="559" mass="61754">MADVMSPSGGSPGPSTPTPASRRIGDKWNFTSRLPGPEERQKNGRVPGRNLIPWNRPRMAEKLLLNILYECSIRGTSIPWDPIAHRFHPGSTGGALIQYMNRMRGNLIAEGHLVPPVPQKPGSSSQPEKNRGYIRANTDTNDFTTVRPVEWEERMEDPKYNLSDAFEYTQASAQKARRPAYEARRKAYEGGETGSPNPSSTGNRGTARGRSDKNGSKSKTATSRRNQRRTIKVESPDPAGLDSEEEYVPGSKAKGKGVRRSTRPKKELSYVDEEDVDEQIEEELEQQVEEEAHPDVADHDEGATVYYDPEDGLDVELADDEGLLDDQEEYDEEQVDDDASDQAIESIKNAQAASDNEEEEYEHTGHSASASPRGGHSSSHGMYGMGFIHQHNPATPQKYRMRNHFNDPTVPLPQMTDFYNPMGMDFMDHSGIVQNMYSDPMAANRAMAAQRTLPIAMNSHSQMSSLSSLSEVAATMASLSPNRIKTEFSPSGTNDFVGYDMQGIAVYPGPTAAGLLESQLGLGAPQVTQHQRSHKPVADNEFDYSDMIDPDYDSGTDHS</sequence>
<feature type="compositionally biased region" description="Basic residues" evidence="1">
    <location>
        <begin position="253"/>
        <end position="263"/>
    </location>
</feature>
<feature type="compositionally biased region" description="Basic and acidic residues" evidence="1">
    <location>
        <begin position="179"/>
        <end position="189"/>
    </location>
</feature>
<evidence type="ECO:0000313" key="3">
    <source>
        <dbReference type="Proteomes" id="UP001174934"/>
    </source>
</evidence>
<feature type="compositionally biased region" description="Acidic residues" evidence="1">
    <location>
        <begin position="270"/>
        <end position="289"/>
    </location>
</feature>
<dbReference type="EMBL" id="JAULSR010000001">
    <property type="protein sequence ID" value="KAK0634759.1"/>
    <property type="molecule type" value="Genomic_DNA"/>
</dbReference>
<feature type="region of interest" description="Disordered" evidence="1">
    <location>
        <begin position="171"/>
        <end position="307"/>
    </location>
</feature>
<accession>A0AA40CES0</accession>
<name>A0AA40CES0_9PEZI</name>
<keyword evidence="3" id="KW-1185">Reference proteome</keyword>
<feature type="compositionally biased region" description="Acidic residues" evidence="1">
    <location>
        <begin position="540"/>
        <end position="559"/>
    </location>
</feature>
<gene>
    <name evidence="2" type="ORF">B0T17DRAFT_649895</name>
</gene>
<proteinExistence type="predicted"/>
<feature type="compositionally biased region" description="Polar residues" evidence="1">
    <location>
        <begin position="194"/>
        <end position="204"/>
    </location>
</feature>
<feature type="region of interest" description="Disordered" evidence="1">
    <location>
        <begin position="348"/>
        <end position="383"/>
    </location>
</feature>
<reference evidence="2" key="1">
    <citation type="submission" date="2023-06" db="EMBL/GenBank/DDBJ databases">
        <title>Genome-scale phylogeny and comparative genomics of the fungal order Sordariales.</title>
        <authorList>
            <consortium name="Lawrence Berkeley National Laboratory"/>
            <person name="Hensen N."/>
            <person name="Bonometti L."/>
            <person name="Westerberg I."/>
            <person name="Brannstrom I.O."/>
            <person name="Guillou S."/>
            <person name="Cros-Aarteil S."/>
            <person name="Calhoun S."/>
            <person name="Haridas S."/>
            <person name="Kuo A."/>
            <person name="Mondo S."/>
            <person name="Pangilinan J."/>
            <person name="Riley R."/>
            <person name="LaButti K."/>
            <person name="Andreopoulos B."/>
            <person name="Lipzen A."/>
            <person name="Chen C."/>
            <person name="Yanf M."/>
            <person name="Daum C."/>
            <person name="Ng V."/>
            <person name="Clum A."/>
            <person name="Steindorff A."/>
            <person name="Ohm R."/>
            <person name="Martin F."/>
            <person name="Silar P."/>
            <person name="Natvig D."/>
            <person name="Lalanne C."/>
            <person name="Gautier V."/>
            <person name="Ament-velasquez S.L."/>
            <person name="Kruys A."/>
            <person name="Hutchinson M.I."/>
            <person name="Powell A.J."/>
            <person name="Barry K."/>
            <person name="Miller A.N."/>
            <person name="Grigoriev I.V."/>
            <person name="Debuchy R."/>
            <person name="Gladieux P."/>
            <person name="Thoren M.H."/>
            <person name="Johannesson H."/>
        </authorList>
    </citation>
    <scope>NUCLEOTIDE SEQUENCE</scope>
    <source>
        <strain evidence="2">SMH3391-2</strain>
    </source>
</reference>
<feature type="region of interest" description="Disordered" evidence="1">
    <location>
        <begin position="112"/>
        <end position="150"/>
    </location>
</feature>
<feature type="region of interest" description="Disordered" evidence="1">
    <location>
        <begin position="1"/>
        <end position="50"/>
    </location>
</feature>
<dbReference type="AlphaFoldDB" id="A0AA40CES0"/>